<comment type="caution">
    <text evidence="2">The sequence shown here is derived from an EMBL/GenBank/DDBJ whole genome shotgun (WGS) entry which is preliminary data.</text>
</comment>
<gene>
    <name evidence="2" type="ORF">HMPREF1705_04117</name>
</gene>
<dbReference type="EMBL" id="ACJX03000001">
    <property type="protein sequence ID" value="KRT34866.1"/>
    <property type="molecule type" value="Genomic_DNA"/>
</dbReference>
<dbReference type="Proteomes" id="UP000005273">
    <property type="component" value="Unassembled WGS sequence"/>
</dbReference>
<dbReference type="eggNOG" id="COG1073">
    <property type="taxonomic scope" value="Bacteria"/>
</dbReference>
<name>A0A0T5X9D0_9BACT</name>
<keyword evidence="3" id="KW-1185">Reference proteome</keyword>
<evidence type="ECO:0000256" key="1">
    <source>
        <dbReference type="SAM" id="Phobius"/>
    </source>
</evidence>
<accession>A0A0T5X9D0</accession>
<keyword evidence="1" id="KW-0472">Membrane</keyword>
<protein>
    <recommendedName>
        <fullName evidence="4">Alpha/beta hydrolase</fullName>
    </recommendedName>
</protein>
<feature type="transmembrane region" description="Helical" evidence="1">
    <location>
        <begin position="122"/>
        <end position="142"/>
    </location>
</feature>
<dbReference type="SUPFAM" id="SSF53474">
    <property type="entry name" value="alpha/beta-Hydrolases"/>
    <property type="match status" value="1"/>
</dbReference>
<reference evidence="3" key="1">
    <citation type="submission" date="2012-09" db="EMBL/GenBank/DDBJ databases">
        <authorList>
            <person name="Weinstock G."/>
            <person name="Sodergren E."/>
            <person name="Clifton S."/>
            <person name="Fulton L."/>
            <person name="Fulton B."/>
            <person name="Courtney L."/>
            <person name="Fronick C."/>
            <person name="Harrison M."/>
            <person name="Strong C."/>
            <person name="Farmer C."/>
            <person name="Delehaunty K."/>
            <person name="Markovic C."/>
            <person name="Hall O."/>
            <person name="Minx P."/>
            <person name="Tomlinson C."/>
            <person name="Mitreva M."/>
            <person name="Nelson J."/>
            <person name="Hou S."/>
            <person name="Wollam A."/>
            <person name="Pepin K.H."/>
            <person name="Johnson M."/>
            <person name="Bhonagiri V."/>
            <person name="Nash W.E."/>
            <person name="Suruliraj S."/>
            <person name="Warren W."/>
            <person name="Chinwalla A."/>
            <person name="Mardis E.R."/>
            <person name="Wilson R.K."/>
        </authorList>
    </citation>
    <scope>NUCLEOTIDE SEQUENCE [LARGE SCALE GENOMIC DNA]</scope>
    <source>
        <strain evidence="3">OS1</strain>
    </source>
</reference>
<dbReference type="OrthoDB" id="4054at2"/>
<sequence>MTEKMEIISHCARGSFGDKRVLIQGYIISKSFPLVLLLHGVHGCANLAEGNKYGVLARLLAQESINVLTIETSRKTRDRDAYGNDRNRWIMDAFKGKTYAMDLFDVASAISFIHDDLRWPELWLWGFSLGGLHFLILTGGIYKKVLERAGLKNPITTFPKIEGLILSGSGDEIRPENGPSFHEPILDSLPCQEMLLEAAKNTNAENVYAFYGSLDETFAKEACRRLFELTPTKRDFIVLEGVDHSFRTVNGIPSISPLIDMVNYLKKHILKNPGPTR</sequence>
<dbReference type="InterPro" id="IPR029058">
    <property type="entry name" value="AB_hydrolase_fold"/>
</dbReference>
<dbReference type="Gene3D" id="3.40.50.1820">
    <property type="entry name" value="alpha/beta hydrolase"/>
    <property type="match status" value="1"/>
</dbReference>
<keyword evidence="1" id="KW-1133">Transmembrane helix</keyword>
<dbReference type="RefSeq" id="WP_057940645.1">
    <property type="nucleotide sequence ID" value="NZ_ACJX03000001.1"/>
</dbReference>
<keyword evidence="1" id="KW-0812">Transmembrane</keyword>
<proteinExistence type="predicted"/>
<feature type="transmembrane region" description="Helical" evidence="1">
    <location>
        <begin position="21"/>
        <end position="41"/>
    </location>
</feature>
<dbReference type="AlphaFoldDB" id="A0A0T5X9D0"/>
<evidence type="ECO:0000313" key="3">
    <source>
        <dbReference type="Proteomes" id="UP000005273"/>
    </source>
</evidence>
<dbReference type="STRING" id="592015.HMPREF1705_04117"/>
<organism evidence="2 3">
    <name type="scientific">Acetomicrobium hydrogeniformans ATCC BAA-1850</name>
    <dbReference type="NCBI Taxonomy" id="592015"/>
    <lineage>
        <taxon>Bacteria</taxon>
        <taxon>Thermotogati</taxon>
        <taxon>Synergistota</taxon>
        <taxon>Synergistia</taxon>
        <taxon>Synergistales</taxon>
        <taxon>Acetomicrobiaceae</taxon>
        <taxon>Acetomicrobium</taxon>
    </lineage>
</organism>
<evidence type="ECO:0008006" key="4">
    <source>
        <dbReference type="Google" id="ProtNLM"/>
    </source>
</evidence>
<evidence type="ECO:0000313" key="2">
    <source>
        <dbReference type="EMBL" id="KRT34866.1"/>
    </source>
</evidence>